<accession>A0AAJ3TUH8</accession>
<dbReference type="CDD" id="cd00338">
    <property type="entry name" value="Ser_Recombinase"/>
    <property type="match status" value="1"/>
</dbReference>
<dbReference type="InterPro" id="IPR050639">
    <property type="entry name" value="SSR_resolvase"/>
</dbReference>
<dbReference type="PANTHER" id="PTHR30461:SF23">
    <property type="entry name" value="DNA RECOMBINASE-RELATED"/>
    <property type="match status" value="1"/>
</dbReference>
<sequence length="457" mass="50643">MSTARRAATYLRISLDQTGEGLAIARQRDECARIISQRGWKAGPEFVDNSISASDARKNRPGYDALVRAYETGEFDALVCYDLDRLTRQPRQLEDWIDAAEGRGLALVTANGEADLTTDGGRMFARVKLAVARAEVDRKSRRQRDALSQRARLGRPPLGVRLTGYTAKGETVPGESDLVRRIFKLFYAGESLRSICRTLTDEGVTTRRGKPWNPSTVRSILVNPRYAGRAIYQGRPTGAQGNWEPLVSEDVFDVVQARLNDPRRVSNREGTDRRHLGSGLFLCGVCEEPVGGWSQGRYRCKERHVNRARGPVDAWVREVIAARLRREDMAELLAPTEAQLAPLLAESTRLHNRLTRIEADYDADRIDGHRYASATAHVRAELVAVEREMAAHSTSAALGEILAAPDPAAAFLDAGLMAQRSVIDALSVVRLHKGTRYSRTFDEATVAVTPRQWAAKA</sequence>
<dbReference type="GO" id="GO:0003677">
    <property type="term" value="F:DNA binding"/>
    <property type="evidence" value="ECO:0007669"/>
    <property type="project" value="InterPro"/>
</dbReference>
<dbReference type="PANTHER" id="PTHR30461">
    <property type="entry name" value="DNA-INVERTASE FROM LAMBDOID PROPHAGE"/>
    <property type="match status" value="1"/>
</dbReference>
<dbReference type="SUPFAM" id="SSF53041">
    <property type="entry name" value="Resolvase-like"/>
    <property type="match status" value="1"/>
</dbReference>
<dbReference type="EMBL" id="LQPR01000038">
    <property type="protein sequence ID" value="ORW70677.1"/>
    <property type="molecule type" value="Genomic_DNA"/>
</dbReference>
<dbReference type="AlphaFoldDB" id="A0AAJ3TUH8"/>
<evidence type="ECO:0000313" key="3">
    <source>
        <dbReference type="EMBL" id="ORW70677.1"/>
    </source>
</evidence>
<dbReference type="Gene3D" id="3.40.50.1390">
    <property type="entry name" value="Resolvase, N-terminal catalytic domain"/>
    <property type="match status" value="1"/>
</dbReference>
<dbReference type="InterPro" id="IPR011109">
    <property type="entry name" value="DNA_bind_recombinase_dom"/>
</dbReference>
<dbReference type="Pfam" id="PF07508">
    <property type="entry name" value="Recombinase"/>
    <property type="match status" value="1"/>
</dbReference>
<dbReference type="InterPro" id="IPR036162">
    <property type="entry name" value="Resolvase-like_N_sf"/>
</dbReference>
<dbReference type="InterPro" id="IPR038109">
    <property type="entry name" value="DNA_bind_recomb_sf"/>
</dbReference>
<organism evidence="3 4">
    <name type="scientific">Mycobacterium saskatchewanense</name>
    <dbReference type="NCBI Taxonomy" id="220927"/>
    <lineage>
        <taxon>Bacteria</taxon>
        <taxon>Bacillati</taxon>
        <taxon>Actinomycetota</taxon>
        <taxon>Actinomycetes</taxon>
        <taxon>Mycobacteriales</taxon>
        <taxon>Mycobacteriaceae</taxon>
        <taxon>Mycobacterium</taxon>
        <taxon>Mycobacterium simiae complex</taxon>
    </lineage>
</organism>
<dbReference type="Gene3D" id="3.90.1750.20">
    <property type="entry name" value="Putative Large Serine Recombinase, Chain B, Domain 2"/>
    <property type="match status" value="1"/>
</dbReference>
<proteinExistence type="predicted"/>
<protein>
    <submittedName>
        <fullName evidence="3">Recombinase</fullName>
    </submittedName>
</protein>
<dbReference type="PROSITE" id="PS51736">
    <property type="entry name" value="RECOMBINASES_3"/>
    <property type="match status" value="1"/>
</dbReference>
<dbReference type="InterPro" id="IPR006119">
    <property type="entry name" value="Resolv_N"/>
</dbReference>
<dbReference type="GO" id="GO:0000150">
    <property type="term" value="F:DNA strand exchange activity"/>
    <property type="evidence" value="ECO:0007669"/>
    <property type="project" value="InterPro"/>
</dbReference>
<dbReference type="SMART" id="SM00857">
    <property type="entry name" value="Resolvase"/>
    <property type="match status" value="1"/>
</dbReference>
<evidence type="ECO:0000259" key="1">
    <source>
        <dbReference type="PROSITE" id="PS51736"/>
    </source>
</evidence>
<name>A0AAJ3TUH8_9MYCO</name>
<feature type="domain" description="Recombinase" evidence="2">
    <location>
        <begin position="157"/>
        <end position="265"/>
    </location>
</feature>
<comment type="caution">
    <text evidence="3">The sequence shown here is derived from an EMBL/GenBank/DDBJ whole genome shotgun (WGS) entry which is preliminary data.</text>
</comment>
<dbReference type="Pfam" id="PF00239">
    <property type="entry name" value="Resolvase"/>
    <property type="match status" value="1"/>
</dbReference>
<evidence type="ECO:0000313" key="4">
    <source>
        <dbReference type="Proteomes" id="UP000193387"/>
    </source>
</evidence>
<feature type="domain" description="Resolvase/invertase-type recombinase catalytic" evidence="1">
    <location>
        <begin position="6"/>
        <end position="154"/>
    </location>
</feature>
<keyword evidence="4" id="KW-1185">Reference proteome</keyword>
<evidence type="ECO:0000259" key="2">
    <source>
        <dbReference type="PROSITE" id="PS51737"/>
    </source>
</evidence>
<dbReference type="Proteomes" id="UP000193387">
    <property type="component" value="Unassembled WGS sequence"/>
</dbReference>
<gene>
    <name evidence="3" type="ORF">AWC23_16490</name>
</gene>
<reference evidence="3 4" key="1">
    <citation type="submission" date="2016-01" db="EMBL/GenBank/DDBJ databases">
        <title>The new phylogeny of the genus Mycobacterium.</title>
        <authorList>
            <person name="Tarcisio F."/>
            <person name="Conor M."/>
            <person name="Antonella G."/>
            <person name="Elisabetta G."/>
            <person name="Giulia F.S."/>
            <person name="Sara T."/>
            <person name="Anna F."/>
            <person name="Clotilde B."/>
            <person name="Roberto B."/>
            <person name="Veronica D.S."/>
            <person name="Fabio R."/>
            <person name="Monica P."/>
            <person name="Olivier J."/>
            <person name="Enrico T."/>
            <person name="Nicola S."/>
        </authorList>
    </citation>
    <scope>NUCLEOTIDE SEQUENCE [LARGE SCALE GENOMIC DNA]</scope>
    <source>
        <strain evidence="3 4">DSM 44616</strain>
    </source>
</reference>
<dbReference type="PROSITE" id="PS51737">
    <property type="entry name" value="RECOMBINASE_DNA_BIND"/>
    <property type="match status" value="1"/>
</dbReference>